<evidence type="ECO:0000256" key="7">
    <source>
        <dbReference type="ARBA" id="ARBA00023080"/>
    </source>
</evidence>
<comment type="cofactor">
    <cofactor evidence="10">
        <name>Mg(2+)</name>
        <dbReference type="ChEBI" id="CHEBI:18420"/>
    </cofactor>
    <text evidence="10">Binds 1 Mg(2+) ion per subunit.</text>
</comment>
<keyword evidence="7 10" id="KW-0546">Nucleotide metabolism</keyword>
<dbReference type="GO" id="GO:0009117">
    <property type="term" value="P:nucleotide metabolic process"/>
    <property type="evidence" value="ECO:0007669"/>
    <property type="project" value="UniProtKB-KW"/>
</dbReference>
<dbReference type="Pfam" id="PF01725">
    <property type="entry name" value="Ham1p_like"/>
    <property type="match status" value="1"/>
</dbReference>
<feature type="binding site" evidence="10">
    <location>
        <position position="303"/>
    </location>
    <ligand>
        <name>substrate</name>
    </ligand>
</feature>
<dbReference type="GO" id="GO:0036220">
    <property type="term" value="F:ITP diphosphatase activity"/>
    <property type="evidence" value="ECO:0007669"/>
    <property type="project" value="UniProtKB-UniRule"/>
</dbReference>
<dbReference type="GO" id="GO:0009146">
    <property type="term" value="P:purine nucleoside triphosphate catabolic process"/>
    <property type="evidence" value="ECO:0007669"/>
    <property type="project" value="UniProtKB-UniRule"/>
</dbReference>
<evidence type="ECO:0000256" key="11">
    <source>
        <dbReference type="RuleBase" id="RU003781"/>
    </source>
</evidence>
<evidence type="ECO:0000256" key="3">
    <source>
        <dbReference type="ARBA" id="ARBA00022723"/>
    </source>
</evidence>
<dbReference type="CDD" id="cd00515">
    <property type="entry name" value="HAM1"/>
    <property type="match status" value="1"/>
</dbReference>
<evidence type="ECO:0000256" key="8">
    <source>
        <dbReference type="ARBA" id="ARBA00051875"/>
    </source>
</evidence>
<dbReference type="Gene3D" id="3.90.950.10">
    <property type="match status" value="1"/>
</dbReference>
<dbReference type="GO" id="GO:0017111">
    <property type="term" value="F:ribonucleoside triphosphate phosphatase activity"/>
    <property type="evidence" value="ECO:0007669"/>
    <property type="project" value="InterPro"/>
</dbReference>
<keyword evidence="4 10" id="KW-0547">Nucleotide-binding</keyword>
<dbReference type="PANTHER" id="PTHR11067:SF9">
    <property type="entry name" value="INOSINE TRIPHOSPHATE PYROPHOSPHATASE"/>
    <property type="match status" value="1"/>
</dbReference>
<dbReference type="GO" id="GO:0036222">
    <property type="term" value="F:XTP diphosphatase activity"/>
    <property type="evidence" value="ECO:0007669"/>
    <property type="project" value="UniProtKB-UniRule"/>
</dbReference>
<dbReference type="HAMAP" id="MF_01405">
    <property type="entry name" value="Non_canon_purine_NTPase"/>
    <property type="match status" value="1"/>
</dbReference>
<evidence type="ECO:0000256" key="2">
    <source>
        <dbReference type="ARBA" id="ARBA00011738"/>
    </source>
</evidence>
<evidence type="ECO:0000256" key="4">
    <source>
        <dbReference type="ARBA" id="ARBA00022741"/>
    </source>
</evidence>
<dbReference type="InterPro" id="IPR002637">
    <property type="entry name" value="RdgB/HAM1"/>
</dbReference>
<reference evidence="12 13" key="1">
    <citation type="submission" date="2018-06" db="EMBL/GenBank/DDBJ databases">
        <authorList>
            <consortium name="Pathogen Informatics"/>
            <person name="Doyle S."/>
        </authorList>
    </citation>
    <scope>NUCLEOTIDE SEQUENCE [LARGE SCALE GENOMIC DNA]</scope>
    <source>
        <strain evidence="12 13">NCTC12092</strain>
    </source>
</reference>
<keyword evidence="5 10" id="KW-0378">Hydrolase</keyword>
<protein>
    <recommendedName>
        <fullName evidence="10">dITP/XTP pyrophosphatase</fullName>
        <ecNumber evidence="10">3.6.1.66</ecNumber>
    </recommendedName>
    <alternativeName>
        <fullName evidence="10">Non-canonical purine NTP pyrophosphatase</fullName>
    </alternativeName>
    <alternativeName>
        <fullName evidence="10">Non-standard purine NTP pyrophosphatase</fullName>
    </alternativeName>
    <alternativeName>
        <fullName evidence="10">Nucleoside-triphosphate diphosphatase</fullName>
    </alternativeName>
    <alternativeName>
        <fullName evidence="10">Nucleoside-triphosphate pyrophosphatase</fullName>
        <shortName evidence="10">NTPase</shortName>
    </alternativeName>
</protein>
<dbReference type="GO" id="GO:0046872">
    <property type="term" value="F:metal ion binding"/>
    <property type="evidence" value="ECO:0007669"/>
    <property type="project" value="UniProtKB-KW"/>
</dbReference>
<dbReference type="NCBIfam" id="TIGR00042">
    <property type="entry name" value="RdgB/HAM1 family non-canonical purine NTP pyrophosphatase"/>
    <property type="match status" value="1"/>
</dbReference>
<feature type="binding site" evidence="10">
    <location>
        <begin position="308"/>
        <end position="309"/>
    </location>
    <ligand>
        <name>substrate</name>
    </ligand>
</feature>
<dbReference type="AlphaFoldDB" id="A0A380JSD0"/>
<dbReference type="EC" id="3.6.1.66" evidence="10"/>
<evidence type="ECO:0000313" key="12">
    <source>
        <dbReference type="EMBL" id="SUN48144.1"/>
    </source>
</evidence>
<comment type="catalytic activity">
    <reaction evidence="9 10">
        <text>XTP + H2O = XMP + diphosphate + H(+)</text>
        <dbReference type="Rhea" id="RHEA:28610"/>
        <dbReference type="ChEBI" id="CHEBI:15377"/>
        <dbReference type="ChEBI" id="CHEBI:15378"/>
        <dbReference type="ChEBI" id="CHEBI:33019"/>
        <dbReference type="ChEBI" id="CHEBI:57464"/>
        <dbReference type="ChEBI" id="CHEBI:61314"/>
        <dbReference type="EC" id="3.6.1.66"/>
    </reaction>
</comment>
<comment type="catalytic activity">
    <reaction evidence="8 10">
        <text>dITP + H2O = dIMP + diphosphate + H(+)</text>
        <dbReference type="Rhea" id="RHEA:28342"/>
        <dbReference type="ChEBI" id="CHEBI:15377"/>
        <dbReference type="ChEBI" id="CHEBI:15378"/>
        <dbReference type="ChEBI" id="CHEBI:33019"/>
        <dbReference type="ChEBI" id="CHEBI:61194"/>
        <dbReference type="ChEBI" id="CHEBI:61382"/>
        <dbReference type="EC" id="3.6.1.66"/>
    </reaction>
</comment>
<evidence type="ECO:0000256" key="1">
    <source>
        <dbReference type="ARBA" id="ARBA00008023"/>
    </source>
</evidence>
<dbReference type="NCBIfam" id="NF002698">
    <property type="entry name" value="PRK02491.1"/>
    <property type="match status" value="1"/>
</dbReference>
<evidence type="ECO:0000256" key="10">
    <source>
        <dbReference type="HAMAP-Rule" id="MF_01405"/>
    </source>
</evidence>
<dbReference type="FunFam" id="3.90.950.10:FF:000001">
    <property type="entry name" value="dITP/XTP pyrophosphatase"/>
    <property type="match status" value="1"/>
</dbReference>
<keyword evidence="3 10" id="KW-0479">Metal-binding</keyword>
<comment type="subunit">
    <text evidence="2 10">Homodimer.</text>
</comment>
<dbReference type="InterPro" id="IPR020922">
    <property type="entry name" value="dITP/XTP_pyrophosphatase"/>
</dbReference>
<dbReference type="GO" id="GO:0035870">
    <property type="term" value="F:dITP diphosphatase activity"/>
    <property type="evidence" value="ECO:0007669"/>
    <property type="project" value="UniProtKB-UniRule"/>
</dbReference>
<comment type="function">
    <text evidence="10">Pyrophosphatase that catalyzes the hydrolysis of nucleoside triphosphates to their monophosphate derivatives, with a high preference for the non-canonical purine nucleotides XTP (xanthosine triphosphate), dITP (deoxyinosine triphosphate) and ITP. Seems to function as a house-cleaning enzyme that removes non-canonical purine nucleotides from the nucleotide pool, thus preventing their incorporation into DNA/RNA and avoiding chromosomal lesions.</text>
</comment>
<dbReference type="GO" id="GO:0000166">
    <property type="term" value="F:nucleotide binding"/>
    <property type="evidence" value="ECO:0007669"/>
    <property type="project" value="UniProtKB-KW"/>
</dbReference>
<feature type="binding site" evidence="10">
    <location>
        <position position="197"/>
    </location>
    <ligand>
        <name>substrate</name>
    </ligand>
</feature>
<keyword evidence="6 10" id="KW-0460">Magnesium</keyword>
<feature type="binding site" evidence="10">
    <location>
        <position position="196"/>
    </location>
    <ligand>
        <name>Mg(2+)</name>
        <dbReference type="ChEBI" id="CHEBI:18420"/>
    </ligand>
</feature>
<comment type="caution">
    <text evidence="10">Lacks conserved residue(s) required for the propagation of feature annotation.</text>
</comment>
<dbReference type="PANTHER" id="PTHR11067">
    <property type="entry name" value="INOSINE TRIPHOSPHATE PYROPHOSPHATASE/HAM1 PROTEIN"/>
    <property type="match status" value="1"/>
</dbReference>
<dbReference type="EMBL" id="UHFF01000002">
    <property type="protein sequence ID" value="SUN48144.1"/>
    <property type="molecule type" value="Genomic_DNA"/>
</dbReference>
<evidence type="ECO:0000256" key="9">
    <source>
        <dbReference type="ARBA" id="ARBA00052017"/>
    </source>
</evidence>
<dbReference type="SUPFAM" id="SSF52972">
    <property type="entry name" value="ITPase-like"/>
    <property type="match status" value="1"/>
</dbReference>
<organism evidence="12 13">
    <name type="scientific">Streptococcus equi subsp. equi</name>
    <dbReference type="NCBI Taxonomy" id="148942"/>
    <lineage>
        <taxon>Bacteria</taxon>
        <taxon>Bacillati</taxon>
        <taxon>Bacillota</taxon>
        <taxon>Bacilli</taxon>
        <taxon>Lactobacillales</taxon>
        <taxon>Streptococcaceae</taxon>
        <taxon>Streptococcus</taxon>
    </lineage>
</organism>
<accession>A0A380JSD0</accession>
<feature type="binding site" evidence="10">
    <location>
        <begin position="134"/>
        <end position="139"/>
    </location>
    <ligand>
        <name>substrate</name>
    </ligand>
</feature>
<comment type="similarity">
    <text evidence="1 10 11">Belongs to the HAM1 NTPase family.</text>
</comment>
<dbReference type="NCBIfam" id="NF011397">
    <property type="entry name" value="PRK14822.1"/>
    <property type="match status" value="1"/>
</dbReference>
<gene>
    <name evidence="12" type="primary">rdgB</name>
    <name evidence="12" type="ORF">NCTC12092_01665</name>
</gene>
<sequence length="329" mass="36323">MSDNIYEYKDKDNWFIGKMTGHNLMAGWGVNHELIAKIDDMLGAIAGDVDWESPVGYDVTVIRYASPFALISFVVGMINQKANRALKVVRHSGAILVTENERLLAVHMPDDGVPVADFFGQQADGFGDTILIATRNEGKTKEFRRLFGDMGYRVENLNDYPELPDVAETGVTFEENARLKAETISRLTGKMVLADDSGLKVDILGGLPGVWSARFSGPDATDETNNAKLLHELAMVFEQKDRSAQFHTTLVVAAPDKDSLVVEADWHGYIATKPKGEHGFGYDPLFIVGETGRHAAELAADEKNKLSHRGQAVKRLMEVFPAWQAKQSL</sequence>
<evidence type="ECO:0000256" key="6">
    <source>
        <dbReference type="ARBA" id="ARBA00022842"/>
    </source>
</evidence>
<dbReference type="RefSeq" id="WP_043039404.1">
    <property type="nucleotide sequence ID" value="NZ_UHFF01000002.1"/>
</dbReference>
<comment type="catalytic activity">
    <reaction evidence="10">
        <text>ITP + H2O = IMP + diphosphate + H(+)</text>
        <dbReference type="Rhea" id="RHEA:29399"/>
        <dbReference type="ChEBI" id="CHEBI:15377"/>
        <dbReference type="ChEBI" id="CHEBI:15378"/>
        <dbReference type="ChEBI" id="CHEBI:33019"/>
        <dbReference type="ChEBI" id="CHEBI:58053"/>
        <dbReference type="ChEBI" id="CHEBI:61402"/>
        <dbReference type="EC" id="3.6.1.66"/>
    </reaction>
</comment>
<feature type="active site" description="Proton acceptor" evidence="10">
    <location>
        <position position="196"/>
    </location>
</feature>
<dbReference type="GO" id="GO:0005829">
    <property type="term" value="C:cytosol"/>
    <property type="evidence" value="ECO:0007669"/>
    <property type="project" value="TreeGrafter"/>
</dbReference>
<evidence type="ECO:0000256" key="5">
    <source>
        <dbReference type="ARBA" id="ARBA00022801"/>
    </source>
</evidence>
<dbReference type="InterPro" id="IPR029001">
    <property type="entry name" value="ITPase-like_fam"/>
</dbReference>
<name>A0A380JSD0_9STRE</name>
<dbReference type="Proteomes" id="UP000254461">
    <property type="component" value="Unassembled WGS sequence"/>
</dbReference>
<proteinExistence type="inferred from homology"/>
<feature type="binding site" evidence="10">
    <location>
        <begin position="280"/>
        <end position="283"/>
    </location>
    <ligand>
        <name>substrate</name>
    </ligand>
</feature>
<evidence type="ECO:0000313" key="13">
    <source>
        <dbReference type="Proteomes" id="UP000254461"/>
    </source>
</evidence>